<dbReference type="PROSITE" id="PS50110">
    <property type="entry name" value="RESPONSE_REGULATORY"/>
    <property type="match status" value="1"/>
</dbReference>
<name>A0ABY0FL09_9BACT</name>
<gene>
    <name evidence="3" type="ORF">G3KMM_00440</name>
</gene>
<keyword evidence="4" id="KW-1185">Reference proteome</keyword>
<keyword evidence="1" id="KW-0597">Phosphoprotein</keyword>
<comment type="caution">
    <text evidence="3">The sequence shown here is derived from an EMBL/GenBank/DDBJ whole genome shotgun (WGS) entry which is preliminary data.</text>
</comment>
<evidence type="ECO:0000313" key="3">
    <source>
        <dbReference type="EMBL" id="RYC73362.1"/>
    </source>
</evidence>
<evidence type="ECO:0000313" key="4">
    <source>
        <dbReference type="Proteomes" id="UP001191004"/>
    </source>
</evidence>
<evidence type="ECO:0000259" key="2">
    <source>
        <dbReference type="PROSITE" id="PS50110"/>
    </source>
</evidence>
<dbReference type="Proteomes" id="UP001191004">
    <property type="component" value="Unassembled WGS sequence"/>
</dbReference>
<reference evidence="3 4" key="1">
    <citation type="journal article" date="2018" name="bioRxiv">
        <title>Evidence of independent acquisition and adaption of ultra-small bacteria to human hosts across the highly diverse yet reduced genomes of the phylum Saccharibacteria.</title>
        <authorList>
            <person name="McLean J.S."/>
            <person name="Bor B."/>
            <person name="To T.T."/>
            <person name="Liu Q."/>
            <person name="Kearns K.A."/>
            <person name="Solden L.M."/>
            <person name="Wrighton K.C."/>
            <person name="He X."/>
            <person name="Shi W."/>
        </authorList>
    </citation>
    <scope>NUCLEOTIDE SEQUENCE [LARGE SCALE GENOMIC DNA]</scope>
    <source>
        <strain evidence="3 4">TM7_KMM_G3_1_HOT_351</strain>
    </source>
</reference>
<dbReference type="Gene3D" id="3.40.50.2300">
    <property type="match status" value="1"/>
</dbReference>
<organism evidence="3 4">
    <name type="scientific">Candidatus Nanosyncoccus nanoralicus</name>
    <dbReference type="NCBI Taxonomy" id="2171996"/>
    <lineage>
        <taxon>Bacteria</taxon>
        <taxon>Candidatus Saccharimonadota</taxon>
        <taxon>Candidatus Nanosyncoccalia</taxon>
        <taxon>Candidatus Nanosyncoccales</taxon>
        <taxon>Candidatus Nanosyncoccaceae</taxon>
        <taxon>Candidatus Nanosyncoccus</taxon>
    </lineage>
</organism>
<dbReference type="EMBL" id="PRLL01000016">
    <property type="protein sequence ID" value="RYC73362.1"/>
    <property type="molecule type" value="Genomic_DNA"/>
</dbReference>
<feature type="modified residue" description="4-aspartylphosphate" evidence="1">
    <location>
        <position position="71"/>
    </location>
</feature>
<protein>
    <recommendedName>
        <fullName evidence="2">Response regulatory domain-containing protein</fullName>
    </recommendedName>
</protein>
<reference evidence="3 4" key="2">
    <citation type="journal article" date="2020" name="Cell Rep.">
        <title>Acquisition and Adaptation of Ultra-small Parasitic Reduced Genome Bacteria to Mammalian Hosts.</title>
        <authorList>
            <person name="McLean J.S."/>
            <person name="Bor B."/>
            <person name="Kerns K.A."/>
            <person name="Liu Q."/>
            <person name="To T.T."/>
            <person name="Solden L."/>
            <person name="Hendrickson E.L."/>
            <person name="Wrighton K."/>
            <person name="Shi W."/>
            <person name="He X."/>
        </authorList>
    </citation>
    <scope>NUCLEOTIDE SEQUENCE [LARGE SCALE GENOMIC DNA]</scope>
    <source>
        <strain evidence="3 4">TM7_KMM_G3_1_HOT_351</strain>
    </source>
</reference>
<proteinExistence type="predicted"/>
<sequence length="144" mass="16046">MLKNNLASTKETIEIFLLEDDPILSQLFSKNLKRAFQKNGQNLSIRCFTNCIEAIAALPDGCKPPALFILDVLLTGPDGFTFLNEIASYPDLSKIPVIIVSSLKFPDQTYESYNVVEILNKTTMTPQALFFAVVKALKKKDSEV</sequence>
<dbReference type="InterPro" id="IPR001789">
    <property type="entry name" value="Sig_transdc_resp-reg_receiver"/>
</dbReference>
<evidence type="ECO:0000256" key="1">
    <source>
        <dbReference type="PROSITE-ProRule" id="PRU00169"/>
    </source>
</evidence>
<feature type="domain" description="Response regulatory" evidence="2">
    <location>
        <begin position="14"/>
        <end position="136"/>
    </location>
</feature>
<dbReference type="RefSeq" id="WP_129604993.1">
    <property type="nucleotide sequence ID" value="NZ_PRLL01000016.1"/>
</dbReference>
<accession>A0ABY0FL09</accession>
<dbReference type="SUPFAM" id="SSF52172">
    <property type="entry name" value="CheY-like"/>
    <property type="match status" value="1"/>
</dbReference>
<dbReference type="InterPro" id="IPR011006">
    <property type="entry name" value="CheY-like_superfamily"/>
</dbReference>